<feature type="domain" description="Methyltransferase type 11" evidence="1">
    <location>
        <begin position="45"/>
        <end position="136"/>
    </location>
</feature>
<dbReference type="PANTHER" id="PTHR45036">
    <property type="entry name" value="METHYLTRANSFERASE LIKE 7B"/>
    <property type="match status" value="1"/>
</dbReference>
<dbReference type="InterPro" id="IPR052356">
    <property type="entry name" value="Thiol_S-MT"/>
</dbReference>
<dbReference type="GO" id="GO:0008757">
    <property type="term" value="F:S-adenosylmethionine-dependent methyltransferase activity"/>
    <property type="evidence" value="ECO:0007669"/>
    <property type="project" value="InterPro"/>
</dbReference>
<dbReference type="Pfam" id="PF08241">
    <property type="entry name" value="Methyltransf_11"/>
    <property type="match status" value="1"/>
</dbReference>
<accession>A0A3B1C9X8</accession>
<protein>
    <recommendedName>
        <fullName evidence="1">Methyltransferase type 11 domain-containing protein</fullName>
    </recommendedName>
</protein>
<proteinExistence type="predicted"/>
<sequence>MNDSAIKKWNKASNCLDAGSRGEELRYAVYKSHLFSKAKGKTLLVAAGTGLDFKHFPTGLDIVAIDFSPKMLEKAREKLSDYKGDITLKEADVTNLDFEDGVFDSVVTSCTFCSVPEPVKGLKEIHRTLKPDGKLLMYEHVRPGSLLLGVVADIMNPLARFFGPNINRRTADNVRKAGFKITREFNVYLDMVKLFEAEKV</sequence>
<dbReference type="InterPro" id="IPR029063">
    <property type="entry name" value="SAM-dependent_MTases_sf"/>
</dbReference>
<dbReference type="InterPro" id="IPR013216">
    <property type="entry name" value="Methyltransf_11"/>
</dbReference>
<name>A0A3B1C9X8_9ZZZZ</name>
<dbReference type="SUPFAM" id="SSF53335">
    <property type="entry name" value="S-adenosyl-L-methionine-dependent methyltransferases"/>
    <property type="match status" value="1"/>
</dbReference>
<dbReference type="CDD" id="cd02440">
    <property type="entry name" value="AdoMet_MTases"/>
    <property type="match status" value="1"/>
</dbReference>
<dbReference type="AlphaFoldDB" id="A0A3B1C9X8"/>
<organism evidence="2">
    <name type="scientific">hydrothermal vent metagenome</name>
    <dbReference type="NCBI Taxonomy" id="652676"/>
    <lineage>
        <taxon>unclassified sequences</taxon>
        <taxon>metagenomes</taxon>
        <taxon>ecological metagenomes</taxon>
    </lineage>
</organism>
<dbReference type="Gene3D" id="3.40.50.150">
    <property type="entry name" value="Vaccinia Virus protein VP39"/>
    <property type="match status" value="1"/>
</dbReference>
<dbReference type="PANTHER" id="PTHR45036:SF1">
    <property type="entry name" value="METHYLTRANSFERASE LIKE 7A"/>
    <property type="match status" value="1"/>
</dbReference>
<evidence type="ECO:0000259" key="1">
    <source>
        <dbReference type="Pfam" id="PF08241"/>
    </source>
</evidence>
<dbReference type="EMBL" id="UOGE01000061">
    <property type="protein sequence ID" value="VAX20764.1"/>
    <property type="molecule type" value="Genomic_DNA"/>
</dbReference>
<gene>
    <name evidence="2" type="ORF">MNBD_NITROSPINAE02-272</name>
</gene>
<reference evidence="2" key="1">
    <citation type="submission" date="2018-06" db="EMBL/GenBank/DDBJ databases">
        <authorList>
            <person name="Zhirakovskaya E."/>
        </authorList>
    </citation>
    <scope>NUCLEOTIDE SEQUENCE</scope>
</reference>
<evidence type="ECO:0000313" key="2">
    <source>
        <dbReference type="EMBL" id="VAX20764.1"/>
    </source>
</evidence>